<evidence type="ECO:0000313" key="3">
    <source>
        <dbReference type="Proteomes" id="UP000676336"/>
    </source>
</evidence>
<feature type="compositionally biased region" description="Polar residues" evidence="1">
    <location>
        <begin position="1"/>
        <end position="10"/>
    </location>
</feature>
<sequence length="61" mass="6503">GYIEHTNNGQGENGYSVDINDSQNVNLSQTGYSQGSGSGTGTSIGSKPEDERKLFVGKFFQ</sequence>
<protein>
    <submittedName>
        <fullName evidence="2">Uncharacterized protein</fullName>
    </submittedName>
</protein>
<proteinExistence type="predicted"/>
<feature type="region of interest" description="Disordered" evidence="1">
    <location>
        <begin position="1"/>
        <end position="61"/>
    </location>
</feature>
<evidence type="ECO:0000256" key="1">
    <source>
        <dbReference type="SAM" id="MobiDB-lite"/>
    </source>
</evidence>
<evidence type="ECO:0000313" key="2">
    <source>
        <dbReference type="EMBL" id="CAF4859850.1"/>
    </source>
</evidence>
<name>A0A8S3BUD2_9BILA</name>
<organism evidence="2 3">
    <name type="scientific">Rotaria magnacalcarata</name>
    <dbReference type="NCBI Taxonomy" id="392030"/>
    <lineage>
        <taxon>Eukaryota</taxon>
        <taxon>Metazoa</taxon>
        <taxon>Spiralia</taxon>
        <taxon>Gnathifera</taxon>
        <taxon>Rotifera</taxon>
        <taxon>Eurotatoria</taxon>
        <taxon>Bdelloidea</taxon>
        <taxon>Philodinida</taxon>
        <taxon>Philodinidae</taxon>
        <taxon>Rotaria</taxon>
    </lineage>
</organism>
<gene>
    <name evidence="2" type="ORF">SMN809_LOCUS49798</name>
</gene>
<accession>A0A8S3BUD2</accession>
<reference evidence="2" key="1">
    <citation type="submission" date="2021-02" db="EMBL/GenBank/DDBJ databases">
        <authorList>
            <person name="Nowell W R."/>
        </authorList>
    </citation>
    <scope>NUCLEOTIDE SEQUENCE</scope>
</reference>
<comment type="caution">
    <text evidence="2">The sequence shown here is derived from an EMBL/GenBank/DDBJ whole genome shotgun (WGS) entry which is preliminary data.</text>
</comment>
<dbReference type="EMBL" id="CAJOBI010163315">
    <property type="protein sequence ID" value="CAF4859850.1"/>
    <property type="molecule type" value="Genomic_DNA"/>
</dbReference>
<feature type="non-terminal residue" evidence="2">
    <location>
        <position position="1"/>
    </location>
</feature>
<dbReference type="Proteomes" id="UP000676336">
    <property type="component" value="Unassembled WGS sequence"/>
</dbReference>
<dbReference type="AlphaFoldDB" id="A0A8S3BUD2"/>